<dbReference type="EMBL" id="FQXC01000007">
    <property type="protein sequence ID" value="SHI01505.1"/>
    <property type="molecule type" value="Genomic_DNA"/>
</dbReference>
<dbReference type="Pfam" id="PF08327">
    <property type="entry name" value="AHSA1"/>
    <property type="match status" value="1"/>
</dbReference>
<protein>
    <submittedName>
        <fullName evidence="4">Uncharacterized conserved protein YndB, AHSA1/START domain</fullName>
    </submittedName>
</protein>
<gene>
    <name evidence="4" type="ORF">SAMN05443551_4062</name>
</gene>
<evidence type="ECO:0000256" key="2">
    <source>
        <dbReference type="SAM" id="MobiDB-lite"/>
    </source>
</evidence>
<comment type="similarity">
    <text evidence="1">Belongs to the AHA1 family.</text>
</comment>
<dbReference type="Proteomes" id="UP000184221">
    <property type="component" value="Unassembled WGS sequence"/>
</dbReference>
<reference evidence="4 5" key="1">
    <citation type="submission" date="2016-11" db="EMBL/GenBank/DDBJ databases">
        <authorList>
            <person name="Jaros S."/>
            <person name="Januszkiewicz K."/>
            <person name="Wedrychowicz H."/>
        </authorList>
    </citation>
    <scope>NUCLEOTIDE SEQUENCE [LARGE SCALE GENOMIC DNA]</scope>
    <source>
        <strain evidence="4 5">DSM 29431</strain>
    </source>
</reference>
<sequence length="162" mass="17766">MTNTDTFDSQGEVTATTDPKTGEVEASAVFGTTPERLFRALSTKEICNWWVRPGVFNTEEWSGDVREGGRWAAAGIGGGQAYQLEGEFITVEEPHKLAHTWKPVGAPFKPATLTYDLKPQADGVQLTLRHSGLPNEDVCEKTRAGWETSLMRLQDIIAAEKG</sequence>
<dbReference type="RefSeq" id="WP_072779910.1">
    <property type="nucleotide sequence ID" value="NZ_FQXC01000007.1"/>
</dbReference>
<evidence type="ECO:0000313" key="5">
    <source>
        <dbReference type="Proteomes" id="UP000184221"/>
    </source>
</evidence>
<dbReference type="STRING" id="996342.SAMN05443551_4062"/>
<accession>A0A1M5XNS9</accession>
<dbReference type="InterPro" id="IPR023393">
    <property type="entry name" value="START-like_dom_sf"/>
</dbReference>
<dbReference type="AlphaFoldDB" id="A0A1M5XNS9"/>
<dbReference type="Gene3D" id="3.30.530.20">
    <property type="match status" value="1"/>
</dbReference>
<organism evidence="4 5">
    <name type="scientific">Marivita hallyeonensis</name>
    <dbReference type="NCBI Taxonomy" id="996342"/>
    <lineage>
        <taxon>Bacteria</taxon>
        <taxon>Pseudomonadati</taxon>
        <taxon>Pseudomonadota</taxon>
        <taxon>Alphaproteobacteria</taxon>
        <taxon>Rhodobacterales</taxon>
        <taxon>Roseobacteraceae</taxon>
        <taxon>Marivita</taxon>
    </lineage>
</organism>
<evidence type="ECO:0000256" key="1">
    <source>
        <dbReference type="ARBA" id="ARBA00006817"/>
    </source>
</evidence>
<evidence type="ECO:0000259" key="3">
    <source>
        <dbReference type="Pfam" id="PF08327"/>
    </source>
</evidence>
<proteinExistence type="inferred from homology"/>
<dbReference type="SUPFAM" id="SSF55961">
    <property type="entry name" value="Bet v1-like"/>
    <property type="match status" value="1"/>
</dbReference>
<keyword evidence="5" id="KW-1185">Reference proteome</keyword>
<feature type="domain" description="Activator of Hsp90 ATPase homologue 1/2-like C-terminal" evidence="3">
    <location>
        <begin position="32"/>
        <end position="157"/>
    </location>
</feature>
<name>A0A1M5XNS9_9RHOB</name>
<feature type="region of interest" description="Disordered" evidence="2">
    <location>
        <begin position="1"/>
        <end position="24"/>
    </location>
</feature>
<dbReference type="InterPro" id="IPR013538">
    <property type="entry name" value="ASHA1/2-like_C"/>
</dbReference>
<evidence type="ECO:0000313" key="4">
    <source>
        <dbReference type="EMBL" id="SHI01505.1"/>
    </source>
</evidence>
<feature type="compositionally biased region" description="Polar residues" evidence="2">
    <location>
        <begin position="1"/>
        <end position="19"/>
    </location>
</feature>
<dbReference type="CDD" id="cd07814">
    <property type="entry name" value="SRPBCC_CalC_Aha1-like"/>
    <property type="match status" value="1"/>
</dbReference>